<dbReference type="InterPro" id="IPR036442">
    <property type="entry name" value="ProQ/FinO_sf"/>
</dbReference>
<dbReference type="Pfam" id="PF04352">
    <property type="entry name" value="ProQ"/>
    <property type="match status" value="1"/>
</dbReference>
<dbReference type="GO" id="GO:0005829">
    <property type="term" value="C:cytosol"/>
    <property type="evidence" value="ECO:0007669"/>
    <property type="project" value="TreeGrafter"/>
</dbReference>
<evidence type="ECO:0000256" key="3">
    <source>
        <dbReference type="ARBA" id="ARBA00023186"/>
    </source>
</evidence>
<dbReference type="Pfam" id="PF17516">
    <property type="entry name" value="ProQ_C"/>
    <property type="match status" value="1"/>
</dbReference>
<comment type="caution">
    <text evidence="7">The sequence shown here is derived from an EMBL/GenBank/DDBJ whole genome shotgun (WGS) entry which is preliminary data.</text>
</comment>
<evidence type="ECO:0000313" key="8">
    <source>
        <dbReference type="Proteomes" id="UP000585721"/>
    </source>
</evidence>
<dbReference type="EMBL" id="JACHGR010000005">
    <property type="protein sequence ID" value="MBB6055902.1"/>
    <property type="molecule type" value="Genomic_DNA"/>
</dbReference>
<feature type="domain" description="ProQ/FinO" evidence="6">
    <location>
        <begin position="5"/>
        <end position="119"/>
    </location>
</feature>
<keyword evidence="2 4" id="KW-0694">RNA-binding</keyword>
<evidence type="ECO:0000259" key="6">
    <source>
        <dbReference type="SMART" id="SM00945"/>
    </source>
</evidence>
<dbReference type="RefSeq" id="WP_188026640.1">
    <property type="nucleotide sequence ID" value="NZ_JACHGR010000005.1"/>
</dbReference>
<dbReference type="InterPro" id="IPR023529">
    <property type="entry name" value="ProQ"/>
</dbReference>
<protein>
    <recommendedName>
        <fullName evidence="4">RNA chaperone ProQ</fullName>
    </recommendedName>
</protein>
<proteinExistence type="inferred from homology"/>
<dbReference type="GO" id="GO:0010608">
    <property type="term" value="P:post-transcriptional regulation of gene expression"/>
    <property type="evidence" value="ECO:0007669"/>
    <property type="project" value="InterPro"/>
</dbReference>
<dbReference type="Gene3D" id="1.10.1710.10">
    <property type="entry name" value="ProQ/FinO domain"/>
    <property type="match status" value="1"/>
</dbReference>
<dbReference type="GO" id="GO:0033592">
    <property type="term" value="F:RNA strand annealing activity"/>
    <property type="evidence" value="ECO:0007669"/>
    <property type="project" value="UniProtKB-UniRule"/>
</dbReference>
<keyword evidence="1 4" id="KW-0963">Cytoplasm</keyword>
<evidence type="ECO:0000313" key="7">
    <source>
        <dbReference type="EMBL" id="MBB6055902.1"/>
    </source>
</evidence>
<dbReference type="GO" id="GO:0034057">
    <property type="term" value="F:RNA strand-exchange activity"/>
    <property type="evidence" value="ECO:0007669"/>
    <property type="project" value="UniProtKB-UniRule"/>
</dbReference>
<comment type="subcellular location">
    <subcellularLocation>
        <location evidence="4">Cytoplasm</location>
    </subcellularLocation>
</comment>
<dbReference type="SUPFAM" id="SSF48657">
    <property type="entry name" value="FinO-like"/>
    <property type="match status" value="1"/>
</dbReference>
<evidence type="ECO:0000256" key="1">
    <source>
        <dbReference type="ARBA" id="ARBA00022490"/>
    </source>
</evidence>
<keyword evidence="3 4" id="KW-0143">Chaperone</keyword>
<evidence type="ECO:0000256" key="2">
    <source>
        <dbReference type="ARBA" id="ARBA00022884"/>
    </source>
</evidence>
<dbReference type="SMART" id="SM00945">
    <property type="entry name" value="ProQ"/>
    <property type="match status" value="1"/>
</dbReference>
<comment type="function">
    <text evidence="4">RNA chaperone with significant RNA binding, RNA strand exchange and RNA duplexing activities.</text>
</comment>
<feature type="region of interest" description="Disordered" evidence="5">
    <location>
        <begin position="109"/>
        <end position="129"/>
    </location>
</feature>
<dbReference type="HAMAP" id="MF_00749">
    <property type="entry name" value="ProQ"/>
    <property type="match status" value="1"/>
</dbReference>
<gene>
    <name evidence="4" type="primary">proQ</name>
    <name evidence="7" type="ORF">HNR75_001820</name>
</gene>
<accession>A0A841GN54</accession>
<keyword evidence="8" id="KW-1185">Reference proteome</keyword>
<dbReference type="InterPro" id="IPR016103">
    <property type="entry name" value="ProQ/FinO"/>
</dbReference>
<feature type="compositionally biased region" description="Basic residues" evidence="5">
    <location>
        <begin position="112"/>
        <end position="127"/>
    </location>
</feature>
<evidence type="ECO:0000256" key="4">
    <source>
        <dbReference type="HAMAP-Rule" id="MF_00749"/>
    </source>
</evidence>
<sequence>MENNEKINNSKELIAYLSELFPACFIATGEARPLKIGIFQDLAARLADDPRVSKTVLRSALRQYTSSWRYLHGLRPGVMRVDLDGNPAGELTEEHVTHAKSALKESKDKIFSSRRKTSNGKSAKQKRPTVDLSTLKTGQQIKVMVGKSPVTGSIKEITRDDVQVELSSGMQVRVKAEHLVP</sequence>
<reference evidence="7 8" key="1">
    <citation type="submission" date="2020-08" db="EMBL/GenBank/DDBJ databases">
        <title>Genomic Encyclopedia of Type Strains, Phase IV (KMG-IV): sequencing the most valuable type-strain genomes for metagenomic binning, comparative biology and taxonomic classification.</title>
        <authorList>
            <person name="Goeker M."/>
        </authorList>
    </citation>
    <scope>NUCLEOTIDE SEQUENCE [LARGE SCALE GENOMIC DNA]</scope>
    <source>
        <strain evidence="7 8">DSM 22975</strain>
    </source>
</reference>
<dbReference type="PANTHER" id="PTHR38106">
    <property type="entry name" value="RNA CHAPERONE PROQ"/>
    <property type="match status" value="1"/>
</dbReference>
<name>A0A841GN54_9GAMM</name>
<dbReference type="NCBIfam" id="NF003434">
    <property type="entry name" value="PRK04950.1"/>
    <property type="match status" value="1"/>
</dbReference>
<dbReference type="AlphaFoldDB" id="A0A841GN54"/>
<organism evidence="7 8">
    <name type="scientific">Tolumonas osonensis</name>
    <dbReference type="NCBI Taxonomy" id="675874"/>
    <lineage>
        <taxon>Bacteria</taxon>
        <taxon>Pseudomonadati</taxon>
        <taxon>Pseudomonadota</taxon>
        <taxon>Gammaproteobacteria</taxon>
        <taxon>Aeromonadales</taxon>
        <taxon>Aeromonadaceae</taxon>
        <taxon>Tolumonas</taxon>
    </lineage>
</organism>
<evidence type="ECO:0000256" key="5">
    <source>
        <dbReference type="SAM" id="MobiDB-lite"/>
    </source>
</evidence>
<dbReference type="InterPro" id="IPR035236">
    <property type="entry name" value="ProQ_C"/>
</dbReference>
<dbReference type="PANTHER" id="PTHR38106:SF1">
    <property type="entry name" value="RNA CHAPERONE PROQ"/>
    <property type="match status" value="1"/>
</dbReference>
<comment type="similarity">
    <text evidence="4">Belongs to the ProQ family.</text>
</comment>
<dbReference type="Proteomes" id="UP000585721">
    <property type="component" value="Unassembled WGS sequence"/>
</dbReference>